<evidence type="ECO:0000313" key="3">
    <source>
        <dbReference type="EMBL" id="CAH9106030.1"/>
    </source>
</evidence>
<dbReference type="Proteomes" id="UP001152523">
    <property type="component" value="Unassembled WGS sequence"/>
</dbReference>
<name>A0AAV0DP03_9ASTE</name>
<dbReference type="InterPro" id="IPR025558">
    <property type="entry name" value="DUF4283"/>
</dbReference>
<sequence>MADTMEELYAKLNLEEEDAEEIDVSEAVLSPAQVGPSFLAVGRILTDKQVKFPYFRDTMADVWRPGRGVHIRDLGERRYLFQFFHEVDINRIMADTPWSFDNNLLILSRLEATDNPMKISLSHENFWVQAYNLPMSFFTEKMAKLIGDYVGQFVHADENNFKGGRKLFMRIRVRMDVQAPLKKRMRVRNGTDVHWVDLKYERLPHFCFICGKLGHVDRFCPKWLDGFKADQEKPFGVWLRAGGRKGGGAGGSMWLVDEEGRALGKSGEGRAESLPKQIITNIYGGKNELGSAANSDVELEEGDGRLIVCQPHKEPNTGGVWKKRKACGEGENQRELMNEDKAEDLPKNVLEAGPGFQARLTL</sequence>
<dbReference type="Pfam" id="PF14392">
    <property type="entry name" value="zf-CCHC_4"/>
    <property type="match status" value="1"/>
</dbReference>
<dbReference type="GO" id="GO:0008270">
    <property type="term" value="F:zinc ion binding"/>
    <property type="evidence" value="ECO:0007669"/>
    <property type="project" value="UniProtKB-KW"/>
</dbReference>
<protein>
    <recommendedName>
        <fullName evidence="2">CCHC-type domain-containing protein</fullName>
    </recommendedName>
</protein>
<keyword evidence="1" id="KW-0862">Zinc</keyword>
<proteinExistence type="predicted"/>
<keyword evidence="4" id="KW-1185">Reference proteome</keyword>
<evidence type="ECO:0000259" key="2">
    <source>
        <dbReference type="PROSITE" id="PS50158"/>
    </source>
</evidence>
<accession>A0AAV0DP03</accession>
<reference evidence="3" key="1">
    <citation type="submission" date="2022-07" db="EMBL/GenBank/DDBJ databases">
        <authorList>
            <person name="Macas J."/>
            <person name="Novak P."/>
            <person name="Neumann P."/>
        </authorList>
    </citation>
    <scope>NUCLEOTIDE SEQUENCE</scope>
</reference>
<keyword evidence="1" id="KW-0479">Metal-binding</keyword>
<gene>
    <name evidence="3" type="ORF">CEPIT_LOCUS17421</name>
</gene>
<dbReference type="Pfam" id="PF14111">
    <property type="entry name" value="DUF4283"/>
    <property type="match status" value="1"/>
</dbReference>
<comment type="caution">
    <text evidence="3">The sequence shown here is derived from an EMBL/GenBank/DDBJ whole genome shotgun (WGS) entry which is preliminary data.</text>
</comment>
<dbReference type="InterPro" id="IPR001878">
    <property type="entry name" value="Znf_CCHC"/>
</dbReference>
<dbReference type="GO" id="GO:0003676">
    <property type="term" value="F:nucleic acid binding"/>
    <property type="evidence" value="ECO:0007669"/>
    <property type="project" value="InterPro"/>
</dbReference>
<evidence type="ECO:0000313" key="4">
    <source>
        <dbReference type="Proteomes" id="UP001152523"/>
    </source>
</evidence>
<dbReference type="InterPro" id="IPR025836">
    <property type="entry name" value="Zn_knuckle_CX2CX4HX4C"/>
</dbReference>
<dbReference type="PANTHER" id="PTHR31286">
    <property type="entry name" value="GLYCINE-RICH CELL WALL STRUCTURAL PROTEIN 1.8-LIKE"/>
    <property type="match status" value="1"/>
</dbReference>
<dbReference type="AlphaFoldDB" id="A0AAV0DP03"/>
<dbReference type="EMBL" id="CAMAPF010000133">
    <property type="protein sequence ID" value="CAH9106030.1"/>
    <property type="molecule type" value="Genomic_DNA"/>
</dbReference>
<organism evidence="3 4">
    <name type="scientific">Cuscuta epithymum</name>
    <dbReference type="NCBI Taxonomy" id="186058"/>
    <lineage>
        <taxon>Eukaryota</taxon>
        <taxon>Viridiplantae</taxon>
        <taxon>Streptophyta</taxon>
        <taxon>Embryophyta</taxon>
        <taxon>Tracheophyta</taxon>
        <taxon>Spermatophyta</taxon>
        <taxon>Magnoliopsida</taxon>
        <taxon>eudicotyledons</taxon>
        <taxon>Gunneridae</taxon>
        <taxon>Pentapetalae</taxon>
        <taxon>asterids</taxon>
        <taxon>lamiids</taxon>
        <taxon>Solanales</taxon>
        <taxon>Convolvulaceae</taxon>
        <taxon>Cuscuteae</taxon>
        <taxon>Cuscuta</taxon>
        <taxon>Cuscuta subgen. Cuscuta</taxon>
    </lineage>
</organism>
<feature type="domain" description="CCHC-type" evidence="2">
    <location>
        <begin position="207"/>
        <end position="222"/>
    </location>
</feature>
<keyword evidence="1" id="KW-0863">Zinc-finger</keyword>
<dbReference type="SUPFAM" id="SSF57756">
    <property type="entry name" value="Retrovirus zinc finger-like domains"/>
    <property type="match status" value="1"/>
</dbReference>
<dbReference type="InterPro" id="IPR036875">
    <property type="entry name" value="Znf_CCHC_sf"/>
</dbReference>
<dbReference type="PROSITE" id="PS50158">
    <property type="entry name" value="ZF_CCHC"/>
    <property type="match status" value="1"/>
</dbReference>
<dbReference type="PANTHER" id="PTHR31286:SF153">
    <property type="entry name" value="DUF4283 DOMAIN PROTEIN"/>
    <property type="match status" value="1"/>
</dbReference>
<evidence type="ECO:0000256" key="1">
    <source>
        <dbReference type="PROSITE-ProRule" id="PRU00047"/>
    </source>
</evidence>
<dbReference type="InterPro" id="IPR040256">
    <property type="entry name" value="At4g02000-like"/>
</dbReference>